<dbReference type="AlphaFoldDB" id="A0A3B0UFG7"/>
<dbReference type="Gene3D" id="3.30.450.330">
    <property type="match status" value="1"/>
</dbReference>
<dbReference type="Gene3D" id="3.90.1310.10">
    <property type="entry name" value="Penicillin-binding protein 2a (Domain 2)"/>
    <property type="match status" value="1"/>
</dbReference>
<organism evidence="5">
    <name type="scientific">hydrothermal vent metagenome</name>
    <dbReference type="NCBI Taxonomy" id="652676"/>
    <lineage>
        <taxon>unclassified sequences</taxon>
        <taxon>metagenomes</taxon>
        <taxon>ecological metagenomes</taxon>
    </lineage>
</organism>
<evidence type="ECO:0000256" key="2">
    <source>
        <dbReference type="ARBA" id="ARBA00023136"/>
    </source>
</evidence>
<dbReference type="SMART" id="SM00740">
    <property type="entry name" value="PASTA"/>
    <property type="match status" value="1"/>
</dbReference>
<dbReference type="InterPro" id="IPR001460">
    <property type="entry name" value="PCN-bd_Tpept"/>
</dbReference>
<dbReference type="EMBL" id="UOEN01000414">
    <property type="protein sequence ID" value="VAW18366.1"/>
    <property type="molecule type" value="Genomic_DNA"/>
</dbReference>
<dbReference type="InterPro" id="IPR005543">
    <property type="entry name" value="PASTA_dom"/>
</dbReference>
<keyword evidence="5" id="KW-0131">Cell cycle</keyword>
<dbReference type="GO" id="GO:0016757">
    <property type="term" value="F:glycosyltransferase activity"/>
    <property type="evidence" value="ECO:0007669"/>
    <property type="project" value="UniProtKB-KW"/>
</dbReference>
<keyword evidence="2 3" id="KW-0472">Membrane</keyword>
<dbReference type="Pfam" id="PF03793">
    <property type="entry name" value="PASTA"/>
    <property type="match status" value="1"/>
</dbReference>
<comment type="subcellular location">
    <subcellularLocation>
        <location evidence="1">Membrane</location>
    </subcellularLocation>
</comment>
<accession>A0A3B0UFG7</accession>
<dbReference type="SUPFAM" id="SSF54184">
    <property type="entry name" value="Penicillin-binding protein 2x (pbp-2x), c-terminal domain"/>
    <property type="match status" value="1"/>
</dbReference>
<feature type="domain" description="PASTA" evidence="4">
    <location>
        <begin position="600"/>
        <end position="659"/>
    </location>
</feature>
<dbReference type="Gene3D" id="3.30.10.20">
    <property type="match status" value="1"/>
</dbReference>
<reference evidence="5" key="1">
    <citation type="submission" date="2018-06" db="EMBL/GenBank/DDBJ databases">
        <authorList>
            <person name="Zhirakovskaya E."/>
        </authorList>
    </citation>
    <scope>NUCLEOTIDE SEQUENCE</scope>
</reference>
<proteinExistence type="predicted"/>
<keyword evidence="5" id="KW-0132">Cell division</keyword>
<dbReference type="GO" id="GO:0071555">
    <property type="term" value="P:cell wall organization"/>
    <property type="evidence" value="ECO:0007669"/>
    <property type="project" value="TreeGrafter"/>
</dbReference>
<name>A0A3B0UFG7_9ZZZZ</name>
<protein>
    <submittedName>
        <fullName evidence="5">Cell division protein FtsI [Peptidoglycan synthetase]</fullName>
        <ecNumber evidence="5">2.4.1.129</ecNumber>
    </submittedName>
</protein>
<evidence type="ECO:0000259" key="4">
    <source>
        <dbReference type="PROSITE" id="PS51178"/>
    </source>
</evidence>
<sequence length="659" mass="74003">MAVQKKQILNKAYLITGFMFLFAIAIVYKLVQIKFVDGDAYREIAEQGTVKTFEIAANRGSVYTSDGSLLATSVSKFDVRMDVVTVSDDDFEAGIKDLSKSLSKMLGKSASFYERYIRKARANKNRYLFITRNLSYNQYQELMKFPIFKLGPYRGGFIVEQRTVREHPIGKMAERAVGYDDYRGRVGIEGSFYEFLRGTNGKRLKQKIAKGQWKPLSDNNEIEPIDGKDIITTIDLNIQDVAHHALLGQLEKFKADHGSVVVMETKTGEIKAISNLGRTSKGTYFEQRNYAIYESHEPGSTFKLMGMVVALEDKVIDTSTVIDTEKGVITFHRKSVRDSHRGGYGKISAARVFEVSSNVGIVKIINENYKDNPGKFVDGLHKMHIGQKIGLPIKGEGIPIIPDPDNKKSWNGLSLPWMAYGYGVSLTPLQILTFYNAIANDGEMIKPRFVKEIRSQSNVVTKFEKEVIDPNICSQETIDQVKEMMLNVVKKGTAENIYDENFSMAGKTGTCQTEYWTDNTQYVASFVGYFPAESPKYSCIVVIHKPNKKLGYYGNIVAAPVFKQIARKIYSDTPVQDEIEFSSKIASMENDYNSFYKKANTTYKTVPNVKNMPGMDAISLLENMGFKVSFTGIGKVTSQSIKPGKELKKGEIINLELSS</sequence>
<dbReference type="InterPro" id="IPR005311">
    <property type="entry name" value="PBP_dimer"/>
</dbReference>
<dbReference type="GO" id="GO:0051301">
    <property type="term" value="P:cell division"/>
    <property type="evidence" value="ECO:0007669"/>
    <property type="project" value="UniProtKB-KW"/>
</dbReference>
<dbReference type="SUPFAM" id="SSF56519">
    <property type="entry name" value="Penicillin binding protein dimerisation domain"/>
    <property type="match status" value="1"/>
</dbReference>
<dbReference type="GO" id="GO:0005886">
    <property type="term" value="C:plasma membrane"/>
    <property type="evidence" value="ECO:0007669"/>
    <property type="project" value="TreeGrafter"/>
</dbReference>
<gene>
    <name evidence="5" type="ORF">MNBD_BACTEROID05-1025</name>
</gene>
<keyword evidence="3" id="KW-1133">Transmembrane helix</keyword>
<dbReference type="Pfam" id="PF03717">
    <property type="entry name" value="PBP_dimer"/>
    <property type="match status" value="1"/>
</dbReference>
<dbReference type="InterPro" id="IPR012338">
    <property type="entry name" value="Beta-lactam/transpept-like"/>
</dbReference>
<keyword evidence="5" id="KW-0328">Glycosyltransferase</keyword>
<evidence type="ECO:0000313" key="5">
    <source>
        <dbReference type="EMBL" id="VAW18366.1"/>
    </source>
</evidence>
<evidence type="ECO:0000256" key="1">
    <source>
        <dbReference type="ARBA" id="ARBA00004370"/>
    </source>
</evidence>
<dbReference type="CDD" id="cd06575">
    <property type="entry name" value="PASTA_Pbp2x-like_2"/>
    <property type="match status" value="1"/>
</dbReference>
<keyword evidence="3" id="KW-0812">Transmembrane</keyword>
<dbReference type="EC" id="2.4.1.129" evidence="5"/>
<dbReference type="InterPro" id="IPR050515">
    <property type="entry name" value="Beta-lactam/transpept"/>
</dbReference>
<feature type="transmembrane region" description="Helical" evidence="3">
    <location>
        <begin position="12"/>
        <end position="31"/>
    </location>
</feature>
<keyword evidence="5" id="KW-0808">Transferase</keyword>
<dbReference type="InterPro" id="IPR036138">
    <property type="entry name" value="PBP_dimer_sf"/>
</dbReference>
<dbReference type="PANTHER" id="PTHR30627">
    <property type="entry name" value="PEPTIDOGLYCAN D,D-TRANSPEPTIDASE"/>
    <property type="match status" value="1"/>
</dbReference>
<dbReference type="PROSITE" id="PS51178">
    <property type="entry name" value="PASTA"/>
    <property type="match status" value="1"/>
</dbReference>
<dbReference type="Gene3D" id="3.40.710.10">
    <property type="entry name" value="DD-peptidase/beta-lactamase superfamily"/>
    <property type="match status" value="1"/>
</dbReference>
<dbReference type="GO" id="GO:0008658">
    <property type="term" value="F:penicillin binding"/>
    <property type="evidence" value="ECO:0007669"/>
    <property type="project" value="InterPro"/>
</dbReference>
<dbReference type="SUPFAM" id="SSF56601">
    <property type="entry name" value="beta-lactamase/transpeptidase-like"/>
    <property type="match status" value="1"/>
</dbReference>
<dbReference type="PANTHER" id="PTHR30627:SF1">
    <property type="entry name" value="PEPTIDOGLYCAN D,D-TRANSPEPTIDASE FTSI"/>
    <property type="match status" value="1"/>
</dbReference>
<dbReference type="Pfam" id="PF00905">
    <property type="entry name" value="Transpeptidase"/>
    <property type="match status" value="1"/>
</dbReference>
<evidence type="ECO:0000256" key="3">
    <source>
        <dbReference type="SAM" id="Phobius"/>
    </source>
</evidence>